<gene>
    <name evidence="1" type="ORF">CK203_015892</name>
</gene>
<dbReference type="EMBL" id="QGNW01000030">
    <property type="protein sequence ID" value="RVX11631.1"/>
    <property type="molecule type" value="Genomic_DNA"/>
</dbReference>
<dbReference type="Proteomes" id="UP000288805">
    <property type="component" value="Unassembled WGS sequence"/>
</dbReference>
<sequence>MVELVDLEEGEFSISCQFKNCVDRLVWVFTGVYGPVCSKDREDFWEELGSIKGLWSDPWCVGGDFNLVRYPEERSRGGGLTASMSSEAEGLETHFSKEEVFAAPSDLGNDKAPGLDGFTMLFVLVPKKGGAENLKDFRPISLMESLYKLLAKVLANKIKKVMEKVILKSQNAFVEGRQILNAVLIANEAVDSKLKSNQGGLWGEMDKVDRVVHLYYEIFGSNKWFSFRFFPKVEGIETRRPSLPLSVCDSHGGLRVNLEKSELIPVGKVHDIEDLALELGCKVGGLPSCFWVCLWGPPSNQRWFGMVLKSGFEKGLQCGRDNAFWKQVINLKYGEEEGGWCTQVISLPSGLWKESEILERTSGVEMSLFVSHSLLYCHLLGKDVWSPRRCWDGWTPLFSRAFNDWEIEMVERFMLKIQAFRVQREDEEKVVWTTSKSGAFLVK</sequence>
<comment type="caution">
    <text evidence="1">The sequence shown here is derived from an EMBL/GenBank/DDBJ whole genome shotgun (WGS) entry which is preliminary data.</text>
</comment>
<dbReference type="SUPFAM" id="SSF56219">
    <property type="entry name" value="DNase I-like"/>
    <property type="match status" value="1"/>
</dbReference>
<dbReference type="InterPro" id="IPR052343">
    <property type="entry name" value="Retrotransposon-Effector_Assoc"/>
</dbReference>
<dbReference type="InterPro" id="IPR036691">
    <property type="entry name" value="Endo/exonu/phosph_ase_sf"/>
</dbReference>
<reference evidence="1 2" key="1">
    <citation type="journal article" date="2018" name="PLoS Genet.">
        <title>Population sequencing reveals clonal diversity and ancestral inbreeding in the grapevine cultivar Chardonnay.</title>
        <authorList>
            <person name="Roach M.J."/>
            <person name="Johnson D.L."/>
            <person name="Bohlmann J."/>
            <person name="van Vuuren H.J."/>
            <person name="Jones S.J."/>
            <person name="Pretorius I.S."/>
            <person name="Schmidt S.A."/>
            <person name="Borneman A.R."/>
        </authorList>
    </citation>
    <scope>NUCLEOTIDE SEQUENCE [LARGE SCALE GENOMIC DNA]</scope>
    <source>
        <strain evidence="2">cv. Chardonnay</strain>
        <tissue evidence="1">Leaf</tissue>
    </source>
</reference>
<name>A0A438JRP6_VITVI</name>
<dbReference type="PANTHER" id="PTHR46890">
    <property type="entry name" value="NON-LTR RETROLELEMENT REVERSE TRANSCRIPTASE-LIKE PROTEIN-RELATED"/>
    <property type="match status" value="1"/>
</dbReference>
<accession>A0A438JRP6</accession>
<evidence type="ECO:0000313" key="2">
    <source>
        <dbReference type="Proteomes" id="UP000288805"/>
    </source>
</evidence>
<organism evidence="1 2">
    <name type="scientific">Vitis vinifera</name>
    <name type="common">Grape</name>
    <dbReference type="NCBI Taxonomy" id="29760"/>
    <lineage>
        <taxon>Eukaryota</taxon>
        <taxon>Viridiplantae</taxon>
        <taxon>Streptophyta</taxon>
        <taxon>Embryophyta</taxon>
        <taxon>Tracheophyta</taxon>
        <taxon>Spermatophyta</taxon>
        <taxon>Magnoliopsida</taxon>
        <taxon>eudicotyledons</taxon>
        <taxon>Gunneridae</taxon>
        <taxon>Pentapetalae</taxon>
        <taxon>rosids</taxon>
        <taxon>Vitales</taxon>
        <taxon>Vitaceae</taxon>
        <taxon>Viteae</taxon>
        <taxon>Vitis</taxon>
    </lineage>
</organism>
<dbReference type="PANTHER" id="PTHR46890:SF50">
    <property type="entry name" value="RNA-DIRECTED DNA POLYMERASE, EUKARYOTA, REVERSE TRANSCRIPTASE ZINC-BINDING DOMAIN PROTEIN-RELATED"/>
    <property type="match status" value="1"/>
</dbReference>
<dbReference type="AlphaFoldDB" id="A0A438JRP6"/>
<protein>
    <submittedName>
        <fullName evidence="1">Uncharacterized protein</fullName>
    </submittedName>
</protein>
<dbReference type="Gene3D" id="3.60.10.10">
    <property type="entry name" value="Endonuclease/exonuclease/phosphatase"/>
    <property type="match status" value="1"/>
</dbReference>
<proteinExistence type="predicted"/>
<evidence type="ECO:0000313" key="1">
    <source>
        <dbReference type="EMBL" id="RVX11631.1"/>
    </source>
</evidence>